<dbReference type="Proteomes" id="UP000595917">
    <property type="component" value="Chromosome"/>
</dbReference>
<gene>
    <name evidence="1" type="ORF">JFL75_02410</name>
</gene>
<evidence type="ECO:0000313" key="1">
    <source>
        <dbReference type="EMBL" id="QQO11300.1"/>
    </source>
</evidence>
<name>A0A7T8BCN7_9SPIR</name>
<reference evidence="1" key="1">
    <citation type="submission" date="2021-01" db="EMBL/GenBank/DDBJ databases">
        <title>Description of Breznakiella homolactica.</title>
        <authorList>
            <person name="Song Y."/>
            <person name="Brune A."/>
        </authorList>
    </citation>
    <scope>NUCLEOTIDE SEQUENCE</scope>
    <source>
        <strain evidence="1">RmG30</strain>
    </source>
</reference>
<dbReference type="AlphaFoldDB" id="A0A7T8BCN7"/>
<proteinExistence type="predicted"/>
<dbReference type="KEGG" id="bhc:JFL75_02410"/>
<keyword evidence="2" id="KW-1185">Reference proteome</keyword>
<accession>A0A7T8BCN7</accession>
<protein>
    <submittedName>
        <fullName evidence="1">Uncharacterized protein</fullName>
    </submittedName>
</protein>
<organism evidence="1 2">
    <name type="scientific">Breznakiella homolactica</name>
    <dbReference type="NCBI Taxonomy" id="2798577"/>
    <lineage>
        <taxon>Bacteria</taxon>
        <taxon>Pseudomonadati</taxon>
        <taxon>Spirochaetota</taxon>
        <taxon>Spirochaetia</taxon>
        <taxon>Spirochaetales</taxon>
        <taxon>Breznakiellaceae</taxon>
        <taxon>Breznakiella</taxon>
    </lineage>
</organism>
<evidence type="ECO:0000313" key="2">
    <source>
        <dbReference type="Proteomes" id="UP000595917"/>
    </source>
</evidence>
<sequence length="212" mass="23964">MSVSGQEVLRGQVTVEMAPVYPFYMDVYYPLDTAATHRRALSEAAMFYSAMIYGWSFEYEIGERARGIPELFELHPEGAVRFGDPKLRATDAEVKGSKFYLWTDYRMDDAQLRRIQSWRAGTVKNAQAVGYGPIGMPVDEDDWIEIKKKVLEDAGRAAVRALLQGTERNRPKAAKGFIALAAFPSYWIDAGQWAASARFRVEITEIIPFSAY</sequence>
<dbReference type="EMBL" id="CP067089">
    <property type="protein sequence ID" value="QQO11300.1"/>
    <property type="molecule type" value="Genomic_DNA"/>
</dbReference>